<accession>A0AAE0X997</accession>
<feature type="domain" description="Beta-xylosidase C-terminal Concanavalin A-like" evidence="6">
    <location>
        <begin position="330"/>
        <end position="536"/>
    </location>
</feature>
<proteinExistence type="inferred from homology"/>
<reference evidence="7" key="2">
    <citation type="submission" date="2023-06" db="EMBL/GenBank/DDBJ databases">
        <authorList>
            <consortium name="Lawrence Berkeley National Laboratory"/>
            <person name="Haridas S."/>
            <person name="Hensen N."/>
            <person name="Bonometti L."/>
            <person name="Westerberg I."/>
            <person name="Brannstrom I.O."/>
            <person name="Guillou S."/>
            <person name="Cros-Aarteil S."/>
            <person name="Calhoun S."/>
            <person name="Kuo A."/>
            <person name="Mondo S."/>
            <person name="Pangilinan J."/>
            <person name="Riley R."/>
            <person name="Labutti K."/>
            <person name="Andreopoulos B."/>
            <person name="Lipzen A."/>
            <person name="Chen C."/>
            <person name="Yanf M."/>
            <person name="Daum C."/>
            <person name="Ng V."/>
            <person name="Clum A."/>
            <person name="Steindorff A."/>
            <person name="Ohm R."/>
            <person name="Martin F."/>
            <person name="Silar P."/>
            <person name="Natvig D."/>
            <person name="Lalanne C."/>
            <person name="Gautier V."/>
            <person name="Ament-Velasquez S.L."/>
            <person name="Kruys A."/>
            <person name="Hutchinson M.I."/>
            <person name="Powell A.J."/>
            <person name="Barry K."/>
            <person name="Miller A.N."/>
            <person name="Grigoriev I.V."/>
            <person name="Debuchy R."/>
            <person name="Gladieux P."/>
            <person name="Thoren M.H."/>
            <person name="Johannesson H."/>
        </authorList>
    </citation>
    <scope>NUCLEOTIDE SEQUENCE</scope>
    <source>
        <strain evidence="7">CBS 314.62</strain>
    </source>
</reference>
<gene>
    <name evidence="7" type="ORF">B0T22DRAFT_527608</name>
</gene>
<dbReference type="Pfam" id="PF04616">
    <property type="entry name" value="Glyco_hydro_43"/>
    <property type="match status" value="1"/>
</dbReference>
<dbReference type="SUPFAM" id="SSF75005">
    <property type="entry name" value="Arabinanase/levansucrase/invertase"/>
    <property type="match status" value="1"/>
</dbReference>
<comment type="similarity">
    <text evidence="1 4">Belongs to the glycosyl hydrolase 43 family.</text>
</comment>
<keyword evidence="8" id="KW-1185">Reference proteome</keyword>
<dbReference type="GO" id="GO:0005975">
    <property type="term" value="P:carbohydrate metabolic process"/>
    <property type="evidence" value="ECO:0007669"/>
    <property type="project" value="InterPro"/>
</dbReference>
<keyword evidence="5" id="KW-0732">Signal</keyword>
<evidence type="ECO:0000256" key="2">
    <source>
        <dbReference type="ARBA" id="ARBA00022801"/>
    </source>
</evidence>
<dbReference type="PANTHER" id="PTHR42812">
    <property type="entry name" value="BETA-XYLOSIDASE"/>
    <property type="match status" value="1"/>
</dbReference>
<reference evidence="7" key="1">
    <citation type="journal article" date="2023" name="Mol. Phylogenet. Evol.">
        <title>Genome-scale phylogeny and comparative genomics of the fungal order Sordariales.</title>
        <authorList>
            <person name="Hensen N."/>
            <person name="Bonometti L."/>
            <person name="Westerberg I."/>
            <person name="Brannstrom I.O."/>
            <person name="Guillou S."/>
            <person name="Cros-Aarteil S."/>
            <person name="Calhoun S."/>
            <person name="Haridas S."/>
            <person name="Kuo A."/>
            <person name="Mondo S."/>
            <person name="Pangilinan J."/>
            <person name="Riley R."/>
            <person name="LaButti K."/>
            <person name="Andreopoulos B."/>
            <person name="Lipzen A."/>
            <person name="Chen C."/>
            <person name="Yan M."/>
            <person name="Daum C."/>
            <person name="Ng V."/>
            <person name="Clum A."/>
            <person name="Steindorff A."/>
            <person name="Ohm R.A."/>
            <person name="Martin F."/>
            <person name="Silar P."/>
            <person name="Natvig D.O."/>
            <person name="Lalanne C."/>
            <person name="Gautier V."/>
            <person name="Ament-Velasquez S.L."/>
            <person name="Kruys A."/>
            <person name="Hutchinson M.I."/>
            <person name="Powell A.J."/>
            <person name="Barry K."/>
            <person name="Miller A.N."/>
            <person name="Grigoriev I.V."/>
            <person name="Debuchy R."/>
            <person name="Gladieux P."/>
            <person name="Hiltunen Thoren M."/>
            <person name="Johannesson H."/>
        </authorList>
    </citation>
    <scope>NUCLEOTIDE SEQUENCE</scope>
    <source>
        <strain evidence="7">CBS 314.62</strain>
    </source>
</reference>
<dbReference type="EMBL" id="JAULSO010000002">
    <property type="protein sequence ID" value="KAK3688049.1"/>
    <property type="molecule type" value="Genomic_DNA"/>
</dbReference>
<dbReference type="InterPro" id="IPR006710">
    <property type="entry name" value="Glyco_hydro_43"/>
</dbReference>
<dbReference type="InterPro" id="IPR013320">
    <property type="entry name" value="ConA-like_dom_sf"/>
</dbReference>
<evidence type="ECO:0000256" key="4">
    <source>
        <dbReference type="RuleBase" id="RU361187"/>
    </source>
</evidence>
<feature type="chain" id="PRO_5042202985" evidence="5">
    <location>
        <begin position="25"/>
        <end position="541"/>
    </location>
</feature>
<feature type="signal peptide" evidence="5">
    <location>
        <begin position="1"/>
        <end position="24"/>
    </location>
</feature>
<dbReference type="Gene3D" id="2.60.120.200">
    <property type="match status" value="1"/>
</dbReference>
<protein>
    <submittedName>
        <fullName evidence="7">Glycosyl hydrolase</fullName>
    </submittedName>
</protein>
<dbReference type="SUPFAM" id="SSF49899">
    <property type="entry name" value="Concanavalin A-like lectins/glucanases"/>
    <property type="match status" value="1"/>
</dbReference>
<dbReference type="PANTHER" id="PTHR42812:SF15">
    <property type="entry name" value="HYDROLASE, PUTATIVE (AFU_ORTHOLOGUE AFUA_2G00930)-RELATED"/>
    <property type="match status" value="1"/>
</dbReference>
<dbReference type="Proteomes" id="UP001270362">
    <property type="component" value="Unassembled WGS sequence"/>
</dbReference>
<dbReference type="GO" id="GO:0004553">
    <property type="term" value="F:hydrolase activity, hydrolyzing O-glycosyl compounds"/>
    <property type="evidence" value="ECO:0007669"/>
    <property type="project" value="InterPro"/>
</dbReference>
<evidence type="ECO:0000256" key="5">
    <source>
        <dbReference type="SAM" id="SignalP"/>
    </source>
</evidence>
<dbReference type="Pfam" id="PF17851">
    <property type="entry name" value="GH43_C2"/>
    <property type="match status" value="1"/>
</dbReference>
<dbReference type="Gene3D" id="2.115.10.20">
    <property type="entry name" value="Glycosyl hydrolase domain, family 43"/>
    <property type="match status" value="1"/>
</dbReference>
<evidence type="ECO:0000256" key="3">
    <source>
        <dbReference type="ARBA" id="ARBA00023295"/>
    </source>
</evidence>
<dbReference type="AlphaFoldDB" id="A0AAE0X997"/>
<name>A0AAE0X997_9PEZI</name>
<dbReference type="InterPro" id="IPR051795">
    <property type="entry name" value="Glycosyl_Hydrlase_43"/>
</dbReference>
<evidence type="ECO:0000259" key="6">
    <source>
        <dbReference type="Pfam" id="PF17851"/>
    </source>
</evidence>
<keyword evidence="2 4" id="KW-0378">Hydrolase</keyword>
<sequence>MALPSVGFTILTALLGHFVGLGTAATFSNPVLWEDYPDLDVFRVGDVFYYSSSTFAYSPGAPVLKSYDLVNWEPVSHSVPELNFGAKYNLNSSDRAYVKGIWASSLRYRPSNDMFYWIGCIESSKTYIWTAPGNGAAKNKGEVSNWTWTSHPPINSCYYDCGLFIDDDDTMYVAYGNTRIQVAQLSADGLSQVKSQQVYTSDDTIEGSRMYKINGVYYIFVTRPADAEIVLKSNSPFGPYQSRTLVSRINGPLANAGYAHQGGIVNTPDNKWYYVAFMDSYPGGRIPVVAPLTWTADGWPQLVTATSGGWGSTYPMPVQTNKTVRSPIGTDEFKDAQISHEWEWNHNPDKTKWRLASGGGLILQAADVTTDLFAARNTLTHRIVGPKSTGTFRLDVAKMQDGDRAGAVLFRDRSAYIGVHRDGNSSTIVMVNNLSLSEGTWTTSAKGTVAARGPTVALGGSTDVWLRIQADITPAFGTSQERTSTFSYSTDGVHFTALGPAFSMTSSWRYFTGYRYGVFNYATKALGGEVRVKSFAMQLVE</sequence>
<comment type="caution">
    <text evidence="7">The sequence shown here is derived from an EMBL/GenBank/DDBJ whole genome shotgun (WGS) entry which is preliminary data.</text>
</comment>
<dbReference type="CDD" id="cd09001">
    <property type="entry name" value="GH43_FsAxh1-like"/>
    <property type="match status" value="1"/>
</dbReference>
<evidence type="ECO:0000313" key="8">
    <source>
        <dbReference type="Proteomes" id="UP001270362"/>
    </source>
</evidence>
<organism evidence="7 8">
    <name type="scientific">Podospora appendiculata</name>
    <dbReference type="NCBI Taxonomy" id="314037"/>
    <lineage>
        <taxon>Eukaryota</taxon>
        <taxon>Fungi</taxon>
        <taxon>Dikarya</taxon>
        <taxon>Ascomycota</taxon>
        <taxon>Pezizomycotina</taxon>
        <taxon>Sordariomycetes</taxon>
        <taxon>Sordariomycetidae</taxon>
        <taxon>Sordariales</taxon>
        <taxon>Podosporaceae</taxon>
        <taxon>Podospora</taxon>
    </lineage>
</organism>
<keyword evidence="3 4" id="KW-0326">Glycosidase</keyword>
<dbReference type="InterPro" id="IPR041542">
    <property type="entry name" value="GH43_C2"/>
</dbReference>
<dbReference type="InterPro" id="IPR023296">
    <property type="entry name" value="Glyco_hydro_beta-prop_sf"/>
</dbReference>
<evidence type="ECO:0000256" key="1">
    <source>
        <dbReference type="ARBA" id="ARBA00009865"/>
    </source>
</evidence>
<evidence type="ECO:0000313" key="7">
    <source>
        <dbReference type="EMBL" id="KAK3688049.1"/>
    </source>
</evidence>